<sequence length="363" mass="41592">FKNIVFECIDRFVPKIAKKSPKCNPWITRETLRSQRKLRRMKKRSRAGSCSQTSIDEQSEKLKLQVALDKERYFSTELPSFIKTSPQIFWRQITPSPRSNDAFMVNDKCQRDDALVCTAFNDYFQSVFTQDNGFLPTYSTNLPALPDVMISEAGVLNLLLKIDVKKSPGPDNIPNAFLKRYAEWCSKYLCILFNRSLNEGSLPDDWRTARIKPIHKTGDKTSIQNYRPISLTSTACKILEHIIHKHIADFLEQHKFLTNAQHGFRRGFSTNTQLVETIHDFAEAINEGKQTDAIFMDFKKAFDKVSHNKLLHKLGHVIKNDKLLIWIAAYLKNRYQFVTLHTSSSPLVPVDSGVPQGSVLGPL</sequence>
<dbReference type="InterPro" id="IPR000477">
    <property type="entry name" value="RT_dom"/>
</dbReference>
<feature type="non-terminal residue" evidence="2">
    <location>
        <position position="1"/>
    </location>
</feature>
<accession>A0A1E1X2L0</accession>
<dbReference type="GO" id="GO:0071897">
    <property type="term" value="P:DNA biosynthetic process"/>
    <property type="evidence" value="ECO:0007669"/>
    <property type="project" value="UniProtKB-ARBA"/>
</dbReference>
<reference evidence="2" key="1">
    <citation type="journal article" date="2017" name="Front. Cell. Infect. Microbiol.">
        <title>The Distinct Transcriptional Response of the Midgut of Amblyomma sculptum and Amblyomma aureolatum Ticks to Rickettsia rickettsii Correlates to Their Differences in Susceptibility to Infection.</title>
        <authorList>
            <person name="Martins L.A."/>
            <person name="Galletti M.F.B.M."/>
            <person name="Ribeiro J.M."/>
            <person name="Fujita A."/>
            <person name="Costa F.B."/>
            <person name="Labruna M.B."/>
            <person name="Daffre S."/>
            <person name="Fogaca A.C."/>
        </authorList>
    </citation>
    <scope>NUCLEOTIDE SEQUENCE</scope>
</reference>
<dbReference type="AlphaFoldDB" id="A0A1E1X2L0"/>
<evidence type="ECO:0000313" key="2">
    <source>
        <dbReference type="EMBL" id="JAT93510.1"/>
    </source>
</evidence>
<name>A0A1E1X2L0_9ACAR</name>
<dbReference type="PROSITE" id="PS50878">
    <property type="entry name" value="RT_POL"/>
    <property type="match status" value="1"/>
</dbReference>
<evidence type="ECO:0000259" key="1">
    <source>
        <dbReference type="PROSITE" id="PS50878"/>
    </source>
</evidence>
<organism evidence="2">
    <name type="scientific">Amblyomma aureolatum</name>
    <dbReference type="NCBI Taxonomy" id="187763"/>
    <lineage>
        <taxon>Eukaryota</taxon>
        <taxon>Metazoa</taxon>
        <taxon>Ecdysozoa</taxon>
        <taxon>Arthropoda</taxon>
        <taxon>Chelicerata</taxon>
        <taxon>Arachnida</taxon>
        <taxon>Acari</taxon>
        <taxon>Parasitiformes</taxon>
        <taxon>Ixodida</taxon>
        <taxon>Ixodoidea</taxon>
        <taxon>Ixodidae</taxon>
        <taxon>Amblyomminae</taxon>
        <taxon>Amblyomma</taxon>
    </lineage>
</organism>
<proteinExistence type="evidence at transcript level"/>
<dbReference type="EMBL" id="GFAC01005678">
    <property type="protein sequence ID" value="JAT93510.1"/>
    <property type="molecule type" value="mRNA"/>
</dbReference>
<dbReference type="PANTHER" id="PTHR19446">
    <property type="entry name" value="REVERSE TRANSCRIPTASES"/>
    <property type="match status" value="1"/>
</dbReference>
<dbReference type="SUPFAM" id="SSF56672">
    <property type="entry name" value="DNA/RNA polymerases"/>
    <property type="match status" value="1"/>
</dbReference>
<feature type="non-terminal residue" evidence="2">
    <location>
        <position position="363"/>
    </location>
</feature>
<dbReference type="Pfam" id="PF00078">
    <property type="entry name" value="RVT_1"/>
    <property type="match status" value="1"/>
</dbReference>
<dbReference type="CDD" id="cd01650">
    <property type="entry name" value="RT_nLTR_like"/>
    <property type="match status" value="1"/>
</dbReference>
<feature type="domain" description="Reverse transcriptase" evidence="1">
    <location>
        <begin position="195"/>
        <end position="363"/>
    </location>
</feature>
<dbReference type="InterPro" id="IPR043502">
    <property type="entry name" value="DNA/RNA_pol_sf"/>
</dbReference>
<protein>
    <submittedName>
        <fullName evidence="2">Putative tick transposon</fullName>
    </submittedName>
</protein>